<sequence length="310" mass="34688">MNTFSNYRSNALSANVSPSLDNRNALLKNHDYEAPQQPNAHTQHSIELVLSSMFTLLQSLETALKNLTHPQQAAVIHQDTQLSTPVRPGVDTTRQLPTRLNSLLQKEVTPTNDTENPQFPDLSSKTNGAAPSDIEKGFYSVPREFGENRYTDRYAAMIKLMMMRFGQSPMDCFEKVTRTGDTYAVDMKDGESVNITRAEIKLTADAAKFAGHDNGMIKDANFMLTAYVKRVQNTHEDPVIRSNFEAALRSVITTQGFEKKILEDLGMVPFMTHANAHEMSETKAPSYLYNHGLVLDKEALPYDGHGYILV</sequence>
<organism evidence="2 3">
    <name type="scientific">Pseudomonas rhodesiae</name>
    <dbReference type="NCBI Taxonomy" id="76760"/>
    <lineage>
        <taxon>Bacteria</taxon>
        <taxon>Pseudomonadati</taxon>
        <taxon>Pseudomonadota</taxon>
        <taxon>Gammaproteobacteria</taxon>
        <taxon>Pseudomonadales</taxon>
        <taxon>Pseudomonadaceae</taxon>
        <taxon>Pseudomonas</taxon>
    </lineage>
</organism>
<accession>A0A8I1E051</accession>
<feature type="compositionally biased region" description="Polar residues" evidence="1">
    <location>
        <begin position="105"/>
        <end position="129"/>
    </location>
</feature>
<gene>
    <name evidence="2" type="ORF">YA0853_03465</name>
</gene>
<name>A0A8I1E051_9PSED</name>
<dbReference type="Proteomes" id="UP000645865">
    <property type="component" value="Unassembled WGS sequence"/>
</dbReference>
<feature type="region of interest" description="Disordered" evidence="1">
    <location>
        <begin position="105"/>
        <end position="132"/>
    </location>
</feature>
<proteinExistence type="predicted"/>
<dbReference type="AlphaFoldDB" id="A0A8I1E051"/>
<protein>
    <submittedName>
        <fullName evidence="2">Uncharacterized protein</fullName>
    </submittedName>
</protein>
<reference evidence="2" key="1">
    <citation type="submission" date="2020-12" db="EMBL/GenBank/DDBJ databases">
        <title>Comparative genomic insights into the epidemiology and virulence of plant pathogenic Pseudomonads from Turkey.</title>
        <authorList>
            <person name="Dillon M."/>
            <person name="Ruiz-Bedoya T."/>
            <person name="Bendalovic-Torma C."/>
            <person name="Guttman K.M."/>
            <person name="Kwak H."/>
            <person name="Middleton M.A."/>
            <person name="Wang P.W."/>
            <person name="Horuz S."/>
            <person name="Aysan Y."/>
            <person name="Guttman D.S."/>
        </authorList>
    </citation>
    <scope>NUCLEOTIDE SEQUENCE</scope>
    <source>
        <strain evidence="2">S5_IA_3a</strain>
    </source>
</reference>
<evidence type="ECO:0000313" key="3">
    <source>
        <dbReference type="Proteomes" id="UP000645865"/>
    </source>
</evidence>
<comment type="caution">
    <text evidence="2">The sequence shown here is derived from an EMBL/GenBank/DDBJ whole genome shotgun (WGS) entry which is preliminary data.</text>
</comment>
<dbReference type="EMBL" id="JAEILH010000006">
    <property type="protein sequence ID" value="MBI6622722.1"/>
    <property type="molecule type" value="Genomic_DNA"/>
</dbReference>
<dbReference type="RefSeq" id="WP_052202153.1">
    <property type="nucleotide sequence ID" value="NZ_JAAQXE010000025.1"/>
</dbReference>
<evidence type="ECO:0000256" key="1">
    <source>
        <dbReference type="SAM" id="MobiDB-lite"/>
    </source>
</evidence>
<evidence type="ECO:0000313" key="2">
    <source>
        <dbReference type="EMBL" id="MBI6622722.1"/>
    </source>
</evidence>